<dbReference type="Proteomes" id="UP000027192">
    <property type="component" value="Unassembled WGS sequence"/>
</dbReference>
<protein>
    <submittedName>
        <fullName evidence="3">Transposase</fullName>
    </submittedName>
</protein>
<feature type="domain" description="Transposase IS116/IS110/IS902 C-terminal" evidence="2">
    <location>
        <begin position="213"/>
        <end position="289"/>
    </location>
</feature>
<sequence>MDIKVVGIDLAKNIFQVCVWKQDGTVAWNRKVTRNKLLHTIRQFPETTLIAMEACGTAHHWARQFMTLGHDVILIPAQHVKPLVGNQKNDANDALAICEDAFRPGIHPVPVKSIEQQDIKSLRCVRSRLVEQRTATANQVRCLAAEYGVSFPVGIRNLKHKLPECLEDADNGLSFVLRRLLQGLYDDIVLLDRDIEYLTDEITNLCKVQPRYKALLTIPGFGPIVAATFMSEAGTGEQFHNGRQLSAWCGLVPKQASSGGKQSLRKITKSGNSELRMMLIHGARAVGRFCNKRQDTLCCWFNSLVKRQGKAKAIVALANKIARIGWRILVGNDDFKLSLAFRSA</sequence>
<dbReference type="GO" id="GO:0003677">
    <property type="term" value="F:DNA binding"/>
    <property type="evidence" value="ECO:0007669"/>
    <property type="project" value="InterPro"/>
</dbReference>
<dbReference type="Pfam" id="PF01548">
    <property type="entry name" value="DEDD_Tnp_IS110"/>
    <property type="match status" value="1"/>
</dbReference>
<dbReference type="PANTHER" id="PTHR33055:SF3">
    <property type="entry name" value="PUTATIVE TRANSPOSASE FOR IS117-RELATED"/>
    <property type="match status" value="1"/>
</dbReference>
<dbReference type="InterPro" id="IPR002525">
    <property type="entry name" value="Transp_IS110-like_N"/>
</dbReference>
<accession>A0A066RZT9</accession>
<dbReference type="Pfam" id="PF02371">
    <property type="entry name" value="Transposase_20"/>
    <property type="match status" value="1"/>
</dbReference>
<dbReference type="GO" id="GO:0004803">
    <property type="term" value="F:transposase activity"/>
    <property type="evidence" value="ECO:0007669"/>
    <property type="project" value="InterPro"/>
</dbReference>
<keyword evidence="4" id="KW-1185">Reference proteome</keyword>
<dbReference type="PANTHER" id="PTHR33055">
    <property type="entry name" value="TRANSPOSASE FOR INSERTION SEQUENCE ELEMENT IS1111A"/>
    <property type="match status" value="1"/>
</dbReference>
<dbReference type="InterPro" id="IPR003346">
    <property type="entry name" value="Transposase_20"/>
</dbReference>
<evidence type="ECO:0000313" key="3">
    <source>
        <dbReference type="EMBL" id="KDM92913.1"/>
    </source>
</evidence>
<evidence type="ECO:0000259" key="1">
    <source>
        <dbReference type="Pfam" id="PF01548"/>
    </source>
</evidence>
<dbReference type="GO" id="GO:0006313">
    <property type="term" value="P:DNA transposition"/>
    <property type="evidence" value="ECO:0007669"/>
    <property type="project" value="InterPro"/>
</dbReference>
<dbReference type="NCBIfam" id="NF033542">
    <property type="entry name" value="transpos_IS110"/>
    <property type="match status" value="1"/>
</dbReference>
<proteinExistence type="predicted"/>
<reference evidence="3 4" key="1">
    <citation type="submission" date="2014-04" db="EMBL/GenBank/DDBJ databases">
        <title>Draft genome sequence of Photobacterium halotolerans S2753: a solonamide, ngercheumicin and holomycin producer.</title>
        <authorList>
            <person name="Machado H.R."/>
            <person name="Gram L."/>
        </authorList>
    </citation>
    <scope>NUCLEOTIDE SEQUENCE [LARGE SCALE GENOMIC DNA]</scope>
    <source>
        <strain evidence="3 4">S2753</strain>
    </source>
</reference>
<evidence type="ECO:0000259" key="2">
    <source>
        <dbReference type="Pfam" id="PF02371"/>
    </source>
</evidence>
<dbReference type="EMBL" id="JMIB01000005">
    <property type="protein sequence ID" value="KDM92913.1"/>
    <property type="molecule type" value="Genomic_DNA"/>
</dbReference>
<dbReference type="OrthoDB" id="5289737at2"/>
<organism evidence="3 4">
    <name type="scientific">Photobacterium galatheae</name>
    <dbReference type="NCBI Taxonomy" id="1654360"/>
    <lineage>
        <taxon>Bacteria</taxon>
        <taxon>Pseudomonadati</taxon>
        <taxon>Pseudomonadota</taxon>
        <taxon>Gammaproteobacteria</taxon>
        <taxon>Vibrionales</taxon>
        <taxon>Vibrionaceae</taxon>
        <taxon>Photobacterium</taxon>
    </lineage>
</organism>
<dbReference type="RefSeq" id="WP_036749059.1">
    <property type="nucleotide sequence ID" value="NZ_JAGSGC010000002.1"/>
</dbReference>
<gene>
    <name evidence="3" type="ORF">EA58_03930</name>
</gene>
<dbReference type="AlphaFoldDB" id="A0A066RZT9"/>
<dbReference type="InterPro" id="IPR047650">
    <property type="entry name" value="Transpos_IS110"/>
</dbReference>
<comment type="caution">
    <text evidence="3">The sequence shown here is derived from an EMBL/GenBank/DDBJ whole genome shotgun (WGS) entry which is preliminary data.</text>
</comment>
<dbReference type="STRING" id="1654360.EA58_03930"/>
<feature type="domain" description="Transposase IS110-like N-terminal" evidence="1">
    <location>
        <begin position="6"/>
        <end position="143"/>
    </location>
</feature>
<name>A0A066RZT9_9GAMM</name>
<evidence type="ECO:0000313" key="4">
    <source>
        <dbReference type="Proteomes" id="UP000027192"/>
    </source>
</evidence>